<keyword evidence="2" id="KW-1185">Reference proteome</keyword>
<protein>
    <submittedName>
        <fullName evidence="1">Uncharacterized protein</fullName>
    </submittedName>
</protein>
<dbReference type="KEGG" id="asd:AS9A_0250"/>
<evidence type="ECO:0000313" key="1">
    <source>
        <dbReference type="EMBL" id="AEF38710.1"/>
    </source>
</evidence>
<organism evidence="1 2">
    <name type="scientific">Hoyosella subflava (strain DSM 45089 / JCM 17490 / NBRC 109087 / DQS3-9A1)</name>
    <name type="common">Amycolicicoccus subflavus</name>
    <dbReference type="NCBI Taxonomy" id="443218"/>
    <lineage>
        <taxon>Bacteria</taxon>
        <taxon>Bacillati</taxon>
        <taxon>Actinomycetota</taxon>
        <taxon>Actinomycetes</taxon>
        <taxon>Mycobacteriales</taxon>
        <taxon>Hoyosellaceae</taxon>
        <taxon>Hoyosella</taxon>
    </lineage>
</organism>
<name>F6EG08_HOYSD</name>
<evidence type="ECO:0000313" key="2">
    <source>
        <dbReference type="Proteomes" id="UP000009235"/>
    </source>
</evidence>
<dbReference type="EMBL" id="CP002786">
    <property type="protein sequence ID" value="AEF38710.1"/>
    <property type="molecule type" value="Genomic_DNA"/>
</dbReference>
<dbReference type="STRING" id="443218.AS9A_0250"/>
<accession>F6EG08</accession>
<reference evidence="1 2" key="1">
    <citation type="journal article" date="2011" name="J. Bacteriol.">
        <title>Complete genome sequence of Amycolicicoccus subflavus DQS3-9A1T, an actinomycete isolated from crude oil-polluted soil.</title>
        <authorList>
            <person name="Cai M."/>
            <person name="Chen W.M."/>
            <person name="Nie Y."/>
            <person name="Chi C.Q."/>
            <person name="Wang Y.N."/>
            <person name="Tang Y.Q."/>
            <person name="Li G.Y."/>
            <person name="Wu X.L."/>
        </authorList>
    </citation>
    <scope>NUCLEOTIDE SEQUENCE [LARGE SCALE GENOMIC DNA]</scope>
    <source>
        <strain evidence="2">DSM 45089 / DQS3-9A1</strain>
    </source>
</reference>
<sequence>MPRTRRGRLPDCSRYDVDVEEVAEALNRAAALVVEGWR</sequence>
<dbReference type="HOGENOM" id="CLU_3323716_0_0_11"/>
<proteinExistence type="predicted"/>
<dbReference type="Proteomes" id="UP000009235">
    <property type="component" value="Chromosome"/>
</dbReference>
<dbReference type="AlphaFoldDB" id="F6EG08"/>
<gene>
    <name evidence="1" type="ordered locus">AS9A_0250</name>
</gene>